<feature type="transmembrane region" description="Helical" evidence="7">
    <location>
        <begin position="334"/>
        <end position="366"/>
    </location>
</feature>
<keyword evidence="2" id="KW-1003">Cell membrane</keyword>
<dbReference type="PANTHER" id="PTHR30572">
    <property type="entry name" value="MEMBRANE COMPONENT OF TRANSPORTER-RELATED"/>
    <property type="match status" value="1"/>
</dbReference>
<keyword evidence="5 7" id="KW-0472">Membrane</keyword>
<evidence type="ECO:0000256" key="4">
    <source>
        <dbReference type="ARBA" id="ARBA00022989"/>
    </source>
</evidence>
<dbReference type="PANTHER" id="PTHR30572:SF4">
    <property type="entry name" value="ABC TRANSPORTER PERMEASE YTRF"/>
    <property type="match status" value="1"/>
</dbReference>
<proteinExistence type="inferred from homology"/>
<dbReference type="EC" id="3.6.3.-" evidence="10"/>
<feature type="transmembrane region" description="Helical" evidence="7">
    <location>
        <begin position="378"/>
        <end position="398"/>
    </location>
</feature>
<dbReference type="Pfam" id="PF12704">
    <property type="entry name" value="MacB_PCD"/>
    <property type="match status" value="1"/>
</dbReference>
<name>A0A644W1Q6_9ZZZZ</name>
<evidence type="ECO:0000259" key="9">
    <source>
        <dbReference type="Pfam" id="PF12704"/>
    </source>
</evidence>
<protein>
    <submittedName>
        <fullName evidence="10">Macrolide export ATP-binding/permease protein MacB</fullName>
        <ecNumber evidence="10">3.6.3.-</ecNumber>
    </submittedName>
</protein>
<evidence type="ECO:0000256" key="7">
    <source>
        <dbReference type="SAM" id="Phobius"/>
    </source>
</evidence>
<feature type="domain" description="MacB-like periplasmic core" evidence="9">
    <location>
        <begin position="24"/>
        <end position="254"/>
    </location>
</feature>
<evidence type="ECO:0000313" key="10">
    <source>
        <dbReference type="EMBL" id="MPL97659.1"/>
    </source>
</evidence>
<dbReference type="AlphaFoldDB" id="A0A644W1Q6"/>
<keyword evidence="10" id="KW-0547">Nucleotide-binding</keyword>
<comment type="similarity">
    <text evidence="6">Belongs to the ABC-4 integral membrane protein family.</text>
</comment>
<dbReference type="InterPro" id="IPR050250">
    <property type="entry name" value="Macrolide_Exporter_MacB"/>
</dbReference>
<feature type="transmembrane region" description="Helical" evidence="7">
    <location>
        <begin position="291"/>
        <end position="313"/>
    </location>
</feature>
<dbReference type="Pfam" id="PF02687">
    <property type="entry name" value="FtsX"/>
    <property type="match status" value="1"/>
</dbReference>
<dbReference type="EMBL" id="VSSQ01000568">
    <property type="protein sequence ID" value="MPL97659.1"/>
    <property type="molecule type" value="Genomic_DNA"/>
</dbReference>
<evidence type="ECO:0000256" key="3">
    <source>
        <dbReference type="ARBA" id="ARBA00022692"/>
    </source>
</evidence>
<reference evidence="10" key="1">
    <citation type="submission" date="2019-08" db="EMBL/GenBank/DDBJ databases">
        <authorList>
            <person name="Kucharzyk K."/>
            <person name="Murdoch R.W."/>
            <person name="Higgins S."/>
            <person name="Loffler F."/>
        </authorList>
    </citation>
    <scope>NUCLEOTIDE SEQUENCE</scope>
</reference>
<evidence type="ECO:0000256" key="5">
    <source>
        <dbReference type="ARBA" id="ARBA00023136"/>
    </source>
</evidence>
<organism evidence="10">
    <name type="scientific">bioreactor metagenome</name>
    <dbReference type="NCBI Taxonomy" id="1076179"/>
    <lineage>
        <taxon>unclassified sequences</taxon>
        <taxon>metagenomes</taxon>
        <taxon>ecological metagenomes</taxon>
    </lineage>
</organism>
<comment type="caution">
    <text evidence="10">The sequence shown here is derived from an EMBL/GenBank/DDBJ whole genome shotgun (WGS) entry which is preliminary data.</text>
</comment>
<keyword evidence="10" id="KW-0067">ATP-binding</keyword>
<keyword evidence="10" id="KW-0378">Hydrolase</keyword>
<evidence type="ECO:0000256" key="2">
    <source>
        <dbReference type="ARBA" id="ARBA00022475"/>
    </source>
</evidence>
<keyword evidence="3 7" id="KW-0812">Transmembrane</keyword>
<feature type="domain" description="ABC3 transporter permease C-terminal" evidence="8">
    <location>
        <begin position="295"/>
        <end position="408"/>
    </location>
</feature>
<dbReference type="InterPro" id="IPR003838">
    <property type="entry name" value="ABC3_permease_C"/>
</dbReference>
<evidence type="ECO:0000256" key="1">
    <source>
        <dbReference type="ARBA" id="ARBA00004651"/>
    </source>
</evidence>
<dbReference type="GO" id="GO:0005524">
    <property type="term" value="F:ATP binding"/>
    <property type="evidence" value="ECO:0007669"/>
    <property type="project" value="UniProtKB-KW"/>
</dbReference>
<sequence length="415" mass="45467">MIFKLMLESISFAFGSLRGDKFRTFLSLFGVSIGIFSIVTVFTAIDALKSNVESGLNSFGGQTVYVQQFPFAPPEGEEYKWWEYMNRPRPKFEEYLFLKSNARNLDAAAYVVFTNRTLKYKRASFSNGFITAATPEWGEIANVEIEKGRYFSHYEANSSIPAVILGYEVAAALFANGEDPLDKVIKIGSSSARVIGVQKKAGESIVNIFDTDNSILITYNFAATIMNVKNTEGMICVTPSATVEREEFLQEMRQLLRAARRLKPKQNDNFALNEMTFLLNQTKAIFGGINMAGWIIGGFSILIGGFGIANIMFVSVKERTNLIGIQKALGAKKYMILTQFLAEAAVLALAGGAIGLLLVGGVVLALKGNESFPMTLSFYNIFRGLMISSVIGIVAGLLPAWTAANLNPVDAINSK</sequence>
<accession>A0A644W1Q6</accession>
<dbReference type="GO" id="GO:0005886">
    <property type="term" value="C:plasma membrane"/>
    <property type="evidence" value="ECO:0007669"/>
    <property type="project" value="UniProtKB-SubCell"/>
</dbReference>
<gene>
    <name evidence="10" type="primary">macB_22</name>
    <name evidence="10" type="ORF">SDC9_43851</name>
</gene>
<comment type="subcellular location">
    <subcellularLocation>
        <location evidence="1">Cell membrane</location>
        <topology evidence="1">Multi-pass membrane protein</topology>
    </subcellularLocation>
</comment>
<evidence type="ECO:0000259" key="8">
    <source>
        <dbReference type="Pfam" id="PF02687"/>
    </source>
</evidence>
<dbReference type="GO" id="GO:0016787">
    <property type="term" value="F:hydrolase activity"/>
    <property type="evidence" value="ECO:0007669"/>
    <property type="project" value="UniProtKB-KW"/>
</dbReference>
<evidence type="ECO:0000256" key="6">
    <source>
        <dbReference type="ARBA" id="ARBA00038076"/>
    </source>
</evidence>
<dbReference type="GO" id="GO:0022857">
    <property type="term" value="F:transmembrane transporter activity"/>
    <property type="evidence" value="ECO:0007669"/>
    <property type="project" value="TreeGrafter"/>
</dbReference>
<dbReference type="InterPro" id="IPR025857">
    <property type="entry name" value="MacB_PCD"/>
</dbReference>
<keyword evidence="4 7" id="KW-1133">Transmembrane helix</keyword>
<feature type="transmembrane region" description="Helical" evidence="7">
    <location>
        <begin position="25"/>
        <end position="45"/>
    </location>
</feature>